<dbReference type="STRING" id="1318617.MGM1_3070"/>
<keyword evidence="4 7" id="KW-1133">Transmembrane helix</keyword>
<gene>
    <name evidence="8" type="ORF">MGM1_3070</name>
</gene>
<comment type="subcellular location">
    <subcellularLocation>
        <location evidence="1">Cell membrane</location>
        <topology evidence="1">Multi-pass membrane protein</topology>
    </subcellularLocation>
</comment>
<organism evidence="8 9">
    <name type="scientific">Candidatus Malacoplasma girerdii</name>
    <dbReference type="NCBI Taxonomy" id="1318617"/>
    <lineage>
        <taxon>Bacteria</taxon>
        <taxon>Bacillati</taxon>
        <taxon>Mycoplasmatota</taxon>
        <taxon>Mycoplasmoidales</taxon>
        <taxon>Mycoplasmoidaceae</taxon>
        <taxon>Malacoplasma</taxon>
    </lineage>
</organism>
<dbReference type="Pfam" id="PF02653">
    <property type="entry name" value="BPD_transp_2"/>
    <property type="match status" value="1"/>
</dbReference>
<protein>
    <submittedName>
        <fullName evidence="8">Ribose/galactose ABC transporter</fullName>
    </submittedName>
</protein>
<feature type="transmembrane region" description="Helical" evidence="7">
    <location>
        <begin position="99"/>
        <end position="117"/>
    </location>
</feature>
<feature type="transmembrane region" description="Helical" evidence="7">
    <location>
        <begin position="188"/>
        <end position="208"/>
    </location>
</feature>
<sequence>MNIVKNKKINNANTSNNQIINNKCSFKFSNKEKYWYDRMFYSDKKSSLLRNVVVSVASIIIAIVIALIVASLVYRDFSLMYKVPEKFLLLFFQGNEHKLTLALLSVFFLSAISFIFANKAGLFNIGISGQMMFGAQLGFIGSWIIGNNVPAGLGQFVFIVICMAGGMLIALIISLLKEILNIHEVISSIMINWIVFFLGTMMLTKVAAKYEAIDPSGLNTISLAKNYMLSMDGTAGASAYIPLLIIAGIIFIFAYGLLKYLTYGKKISAVGMNIEASRYSGINVHRERIVAMLISGAVAGILGACVYGGYNSQLSVSIATREIPHWGFDGISIGLIGMNSPLGALPVSFLFAIIENAKGNINVTLGINIAFTNLMFGIIVYGAAIISIFSSVTPYLWLKNIFSGAKAGKNYQNYVHEIQKLVDETSTHLFTFKHVHKLLKEQVKLNKKINRYKRKLPQLNNNRISSWEELNEFYFDLFDKFANKKGGILGKNRVQCEKFLAEHWVHRYLYEKYIATLYRLKGIEKSLSNVNNNDYIIKFMKIYGISSINKLTYWRNFRLLKKNIYRYYKLMRLNLRFEYWRQNLLSRENKHETKRFASKLYNHINKDSKITKQMRNIEKQINKHLYEKVKNNYQFHNNFIVFTKKKWLGWLAFMNNKTITEPRNKIVKDWIDGTLKDKMALKINRENAKVQVYLQKNKYVISEYSPHYCQKFIKQKRLLNWTRISMFKEINHKIRYQYKLIQIQAQIDLVNKLCRNFTSVVASKITTRKERS</sequence>
<feature type="transmembrane region" description="Helical" evidence="7">
    <location>
        <begin position="156"/>
        <end position="176"/>
    </location>
</feature>
<accession>A0A097SSX1</accession>
<evidence type="ECO:0000313" key="8">
    <source>
        <dbReference type="EMBL" id="AIV03680.1"/>
    </source>
</evidence>
<name>A0A097SSX1_9BACT</name>
<evidence type="ECO:0000313" key="9">
    <source>
        <dbReference type="Proteomes" id="UP000030066"/>
    </source>
</evidence>
<dbReference type="KEGG" id="mgj:MGM1_3070"/>
<evidence type="ECO:0000256" key="6">
    <source>
        <dbReference type="SAM" id="Coils"/>
    </source>
</evidence>
<feature type="transmembrane region" description="Helical" evidence="7">
    <location>
        <begin position="289"/>
        <end position="310"/>
    </location>
</feature>
<dbReference type="AlphaFoldDB" id="A0A097SSX1"/>
<evidence type="ECO:0000256" key="5">
    <source>
        <dbReference type="ARBA" id="ARBA00023136"/>
    </source>
</evidence>
<keyword evidence="3 7" id="KW-0812">Transmembrane</keyword>
<feature type="transmembrane region" description="Helical" evidence="7">
    <location>
        <begin position="330"/>
        <end position="354"/>
    </location>
</feature>
<dbReference type="InterPro" id="IPR001851">
    <property type="entry name" value="ABC_transp_permease"/>
</dbReference>
<dbReference type="Proteomes" id="UP000030066">
    <property type="component" value="Chromosome"/>
</dbReference>
<feature type="coiled-coil region" evidence="6">
    <location>
        <begin position="435"/>
        <end position="462"/>
    </location>
</feature>
<evidence type="ECO:0000256" key="2">
    <source>
        <dbReference type="ARBA" id="ARBA00022475"/>
    </source>
</evidence>
<dbReference type="CDD" id="cd06580">
    <property type="entry name" value="TM_PBP1_transp_TpRbsC_like"/>
    <property type="match status" value="1"/>
</dbReference>
<dbReference type="EMBL" id="CP007711">
    <property type="protein sequence ID" value="AIV03680.1"/>
    <property type="molecule type" value="Genomic_DNA"/>
</dbReference>
<reference evidence="8 9" key="1">
    <citation type="journal article" date="2014" name="PLoS ONE">
        <title>An emerging Mycoplasma associated with trichomoniasis, vaginal infection and disease.</title>
        <authorList>
            <consortium name="Vaginal Microbiome Consortium"/>
            <person name="Fettweis J.M."/>
            <person name="Serrano M.G."/>
            <person name="Huang B."/>
            <person name="Brooks J.P."/>
            <person name="Glascock A.L."/>
            <person name="Sheth N.U."/>
            <person name="Strauss J.F.III."/>
            <person name="Jefferson K.K."/>
            <person name="Buck G.A."/>
        </authorList>
    </citation>
    <scope>NUCLEOTIDE SEQUENCE [LARGE SCALE GENOMIC DNA]</scope>
    <source>
        <strain evidence="8 9">VCU_M1</strain>
    </source>
</reference>
<proteinExistence type="predicted"/>
<keyword evidence="6" id="KW-0175">Coiled coil</keyword>
<feature type="transmembrane region" description="Helical" evidence="7">
    <location>
        <begin position="374"/>
        <end position="397"/>
    </location>
</feature>
<evidence type="ECO:0000256" key="7">
    <source>
        <dbReference type="SAM" id="Phobius"/>
    </source>
</evidence>
<evidence type="ECO:0000256" key="1">
    <source>
        <dbReference type="ARBA" id="ARBA00004651"/>
    </source>
</evidence>
<feature type="transmembrane region" description="Helical" evidence="7">
    <location>
        <begin position="237"/>
        <end position="258"/>
    </location>
</feature>
<evidence type="ECO:0000256" key="3">
    <source>
        <dbReference type="ARBA" id="ARBA00022692"/>
    </source>
</evidence>
<dbReference type="GO" id="GO:0005886">
    <property type="term" value="C:plasma membrane"/>
    <property type="evidence" value="ECO:0007669"/>
    <property type="project" value="UniProtKB-SubCell"/>
</dbReference>
<keyword evidence="9" id="KW-1185">Reference proteome</keyword>
<dbReference type="GO" id="GO:0022857">
    <property type="term" value="F:transmembrane transporter activity"/>
    <property type="evidence" value="ECO:0007669"/>
    <property type="project" value="InterPro"/>
</dbReference>
<feature type="transmembrane region" description="Helical" evidence="7">
    <location>
        <begin position="122"/>
        <end position="144"/>
    </location>
</feature>
<evidence type="ECO:0000256" key="4">
    <source>
        <dbReference type="ARBA" id="ARBA00022989"/>
    </source>
</evidence>
<keyword evidence="2" id="KW-1003">Cell membrane</keyword>
<keyword evidence="5 7" id="KW-0472">Membrane</keyword>
<feature type="transmembrane region" description="Helical" evidence="7">
    <location>
        <begin position="48"/>
        <end position="74"/>
    </location>
</feature>
<dbReference type="HOGENOM" id="CLU_361970_0_0_14"/>
<dbReference type="PANTHER" id="PTHR47089">
    <property type="entry name" value="ABC TRANSPORTER, PERMEASE PROTEIN"/>
    <property type="match status" value="1"/>
</dbReference>
<dbReference type="PANTHER" id="PTHR47089:SF1">
    <property type="entry name" value="GUANOSINE ABC TRANSPORTER PERMEASE PROTEIN NUPP"/>
    <property type="match status" value="1"/>
</dbReference>
<dbReference type="eggNOG" id="COG4603">
    <property type="taxonomic scope" value="Bacteria"/>
</dbReference>